<feature type="compositionally biased region" description="Low complexity" evidence="1">
    <location>
        <begin position="452"/>
        <end position="461"/>
    </location>
</feature>
<proteinExistence type="predicted"/>
<dbReference type="Proteomes" id="UP000091967">
    <property type="component" value="Unassembled WGS sequence"/>
</dbReference>
<feature type="compositionally biased region" description="Polar residues" evidence="1">
    <location>
        <begin position="311"/>
        <end position="355"/>
    </location>
</feature>
<organism evidence="2 3">
    <name type="scientific">Fusarium poae</name>
    <dbReference type="NCBI Taxonomy" id="36050"/>
    <lineage>
        <taxon>Eukaryota</taxon>
        <taxon>Fungi</taxon>
        <taxon>Dikarya</taxon>
        <taxon>Ascomycota</taxon>
        <taxon>Pezizomycotina</taxon>
        <taxon>Sordariomycetes</taxon>
        <taxon>Hypocreomycetidae</taxon>
        <taxon>Hypocreales</taxon>
        <taxon>Nectriaceae</taxon>
        <taxon>Fusarium</taxon>
    </lineage>
</organism>
<feature type="compositionally biased region" description="Polar residues" evidence="1">
    <location>
        <begin position="433"/>
        <end position="451"/>
    </location>
</feature>
<dbReference type="EMBL" id="LYXU01000115">
    <property type="protein sequence ID" value="OBS16130.1"/>
    <property type="molecule type" value="Genomic_DNA"/>
</dbReference>
<evidence type="ECO:0000313" key="2">
    <source>
        <dbReference type="EMBL" id="OBS16130.1"/>
    </source>
</evidence>
<feature type="region of interest" description="Disordered" evidence="1">
    <location>
        <begin position="1"/>
        <end position="24"/>
    </location>
</feature>
<reference evidence="2 3" key="1">
    <citation type="submission" date="2016-06" db="EMBL/GenBank/DDBJ databases">
        <title>Living apart together: crosstalk between the core and supernumerary genomes in a fungal plant pathogen.</title>
        <authorList>
            <person name="Vanheule A."/>
            <person name="Audenaert K."/>
            <person name="Warris S."/>
            <person name="Van De Geest H."/>
            <person name="Schijlen E."/>
            <person name="Hofte M."/>
            <person name="De Saeger S."/>
            <person name="Haesaert G."/>
            <person name="Waalwijk C."/>
            <person name="Van Der Lee T."/>
        </authorList>
    </citation>
    <scope>NUCLEOTIDE SEQUENCE [LARGE SCALE GENOMIC DNA]</scope>
    <source>
        <strain evidence="2 3">2516</strain>
    </source>
</reference>
<gene>
    <name evidence="2" type="ORF">FPOA_13200</name>
</gene>
<feature type="compositionally biased region" description="Polar residues" evidence="1">
    <location>
        <begin position="32"/>
        <end position="50"/>
    </location>
</feature>
<feature type="compositionally biased region" description="Polar residues" evidence="1">
    <location>
        <begin position="462"/>
        <end position="488"/>
    </location>
</feature>
<evidence type="ECO:0000256" key="1">
    <source>
        <dbReference type="SAM" id="MobiDB-lite"/>
    </source>
</evidence>
<feature type="compositionally biased region" description="Acidic residues" evidence="1">
    <location>
        <begin position="189"/>
        <end position="205"/>
    </location>
</feature>
<accession>A0A1B8A6N0</accession>
<comment type="caution">
    <text evidence="2">The sequence shown here is derived from an EMBL/GenBank/DDBJ whole genome shotgun (WGS) entry which is preliminary data.</text>
</comment>
<dbReference type="AlphaFoldDB" id="A0A1B8A6N0"/>
<feature type="compositionally biased region" description="Low complexity" evidence="1">
    <location>
        <begin position="301"/>
        <end position="310"/>
    </location>
</feature>
<keyword evidence="3" id="KW-1185">Reference proteome</keyword>
<sequence>MTPKLPSARKRGRPSLNRASWPYEAYPPGRNEFNSMNRASSSPDYPTQRSLHAAQRIHQACGMWPTEFCKGFVPETWGVRLIESLSTLVSLVVAAENVELDQVRHRLKVFATSHPRSDRPRLRELDIAKVRKWLRGMGIDTKQTRRWNGRADDEDRTAESDRTKANSEPVDEIIALGSREDLSKYGDKNEEETGEDPDLTVEDEESAPHKRNLWSRSRDIGDIQDDEPMEDTIAANPRSGPAIINGQSRGSPVASSSGSSSASNAAESSACPRRDFQPPSRLAHDTSQSSIRRPEGPDEQASAPSAATTPRAFQSSTQPREPPSSQTTAPLTSASQNAQGAQRSGVQPLKQTASSVPGHPQTPVSFPATTPQGTTRPPRQQGSQGSATAAQNSVQLRAQSSASLPTPQSARQPDQQSSSQPSMSGTSSQSPSTPRAQASSQPALSRCTGTTSQASQSFQQQPNHRPSASINAIPQASLHSHLGGSQPSTPRPIAPAKANKRPAPSSPVNTFTSTNNFINRTAASISESLTAPLTKRQKTADIQCPSSQVTGSLDWNALLPTGDEFRASLKAASAALFPHIKSFQELLTSINDEHCRLTAFERSLRPTKNEQAKEQEKAQDALKDVEKSMATENKLLRDLGDLYNKYPGDNELRTFLDKRRRTVREHEEVYTAVKIQLDKSASGLFKTDSKIALATNRIGQLEAEKAEVMKEKMGIDTAAKRLMLMSRFMEPGWQARLAMVEEALGEEVMQFSFS</sequence>
<feature type="region of interest" description="Disordered" evidence="1">
    <location>
        <begin position="32"/>
        <end position="51"/>
    </location>
</feature>
<dbReference type="STRING" id="36050.A0A1B8A6N0"/>
<feature type="region of interest" description="Disordered" evidence="1">
    <location>
        <begin position="144"/>
        <end position="514"/>
    </location>
</feature>
<feature type="compositionally biased region" description="Basic and acidic residues" evidence="1">
    <location>
        <begin position="178"/>
        <end position="188"/>
    </location>
</feature>
<name>A0A1B8A6N0_FUSPO</name>
<protein>
    <submittedName>
        <fullName evidence="2">Uncharacterized protein</fullName>
    </submittedName>
</protein>
<feature type="compositionally biased region" description="Low complexity" evidence="1">
    <location>
        <begin position="407"/>
        <end position="432"/>
    </location>
</feature>
<feature type="compositionally biased region" description="Low complexity" evidence="1">
    <location>
        <begin position="246"/>
        <end position="270"/>
    </location>
</feature>
<feature type="compositionally biased region" description="Basic and acidic residues" evidence="1">
    <location>
        <begin position="149"/>
        <end position="165"/>
    </location>
</feature>
<evidence type="ECO:0000313" key="3">
    <source>
        <dbReference type="Proteomes" id="UP000091967"/>
    </source>
</evidence>
<feature type="compositionally biased region" description="Polar residues" evidence="1">
    <location>
        <begin position="392"/>
        <end position="406"/>
    </location>
</feature>
<feature type="compositionally biased region" description="Low complexity" evidence="1">
    <location>
        <begin position="369"/>
        <end position="391"/>
    </location>
</feature>